<evidence type="ECO:0000256" key="4">
    <source>
        <dbReference type="ARBA" id="ARBA00023136"/>
    </source>
</evidence>
<keyword evidence="4 5" id="KW-0472">Membrane</keyword>
<feature type="transmembrane region" description="Helical" evidence="5">
    <location>
        <begin position="258"/>
        <end position="275"/>
    </location>
</feature>
<dbReference type="Proteomes" id="UP001596425">
    <property type="component" value="Unassembled WGS sequence"/>
</dbReference>
<evidence type="ECO:0000259" key="6">
    <source>
        <dbReference type="Pfam" id="PF00892"/>
    </source>
</evidence>
<feature type="transmembrane region" description="Helical" evidence="5">
    <location>
        <begin position="125"/>
        <end position="144"/>
    </location>
</feature>
<feature type="transmembrane region" description="Helical" evidence="5">
    <location>
        <begin position="41"/>
        <end position="58"/>
    </location>
</feature>
<evidence type="ECO:0000256" key="1">
    <source>
        <dbReference type="ARBA" id="ARBA00004141"/>
    </source>
</evidence>
<evidence type="ECO:0000256" key="3">
    <source>
        <dbReference type="ARBA" id="ARBA00022989"/>
    </source>
</evidence>
<feature type="transmembrane region" description="Helical" evidence="5">
    <location>
        <begin position="181"/>
        <end position="204"/>
    </location>
</feature>
<dbReference type="RefSeq" id="WP_193189659.1">
    <property type="nucleotide sequence ID" value="NZ_JACZFR010000007.1"/>
</dbReference>
<sequence length="308" mass="33499">MTETQLLRGAWYTTLSMTMVVIMATIAKWASHGFSTELLMVVRWGSGLAAFLLIYLVSTNRVGLKTQHPAKQIATALCWTGAVFCYYLSLRYIPMMDATLLLNTASLFAPLIARALGGKKEPPMVWAGIAIGFLGVLVVLRPGAAIFNPMAAIALLGGLLLALRIYFNAQLNESDPKQRTTFYSLLVGLLACLLVWVLSGTHIGNWEGHLFSPREMLRPWLVDSVILAAVVALGAAAMLQSYFLTLGLQYASVARVSPFRYTAVILAALLDWAIWGQVPGIHASIGFVIIILGGLLVLRARLEQSPSH</sequence>
<keyword evidence="2 5" id="KW-0812">Transmembrane</keyword>
<feature type="transmembrane region" description="Helical" evidence="5">
    <location>
        <begin position="281"/>
        <end position="298"/>
    </location>
</feature>
<evidence type="ECO:0000313" key="7">
    <source>
        <dbReference type="EMBL" id="MFC6632910.1"/>
    </source>
</evidence>
<keyword evidence="3 5" id="KW-1133">Transmembrane helix</keyword>
<dbReference type="EMBL" id="JBHSVR010000001">
    <property type="protein sequence ID" value="MFC6632910.1"/>
    <property type="molecule type" value="Genomic_DNA"/>
</dbReference>
<protein>
    <submittedName>
        <fullName evidence="7">DMT family transporter</fullName>
    </submittedName>
</protein>
<organism evidence="7 8">
    <name type="scientific">Microbulbifer taiwanensis</name>
    <dbReference type="NCBI Taxonomy" id="986746"/>
    <lineage>
        <taxon>Bacteria</taxon>
        <taxon>Pseudomonadati</taxon>
        <taxon>Pseudomonadota</taxon>
        <taxon>Gammaproteobacteria</taxon>
        <taxon>Cellvibrionales</taxon>
        <taxon>Microbulbiferaceae</taxon>
        <taxon>Microbulbifer</taxon>
    </lineage>
</organism>
<comment type="caution">
    <text evidence="7">The sequence shown here is derived from an EMBL/GenBank/DDBJ whole genome shotgun (WGS) entry which is preliminary data.</text>
</comment>
<feature type="transmembrane region" description="Helical" evidence="5">
    <location>
        <begin position="70"/>
        <end position="89"/>
    </location>
</feature>
<proteinExistence type="predicted"/>
<evidence type="ECO:0000256" key="2">
    <source>
        <dbReference type="ARBA" id="ARBA00022692"/>
    </source>
</evidence>
<feature type="transmembrane region" description="Helical" evidence="5">
    <location>
        <begin position="95"/>
        <end position="113"/>
    </location>
</feature>
<feature type="domain" description="EamA" evidence="6">
    <location>
        <begin position="152"/>
        <end position="298"/>
    </location>
</feature>
<accession>A0ABW1YLK2</accession>
<feature type="domain" description="EamA" evidence="6">
    <location>
        <begin position="8"/>
        <end position="140"/>
    </location>
</feature>
<feature type="transmembrane region" description="Helical" evidence="5">
    <location>
        <begin position="9"/>
        <end position="29"/>
    </location>
</feature>
<keyword evidence="8" id="KW-1185">Reference proteome</keyword>
<dbReference type="PANTHER" id="PTHR22911:SF6">
    <property type="entry name" value="SOLUTE CARRIER FAMILY 35 MEMBER G1"/>
    <property type="match status" value="1"/>
</dbReference>
<dbReference type="InterPro" id="IPR000620">
    <property type="entry name" value="EamA_dom"/>
</dbReference>
<comment type="subcellular location">
    <subcellularLocation>
        <location evidence="1">Membrane</location>
        <topology evidence="1">Multi-pass membrane protein</topology>
    </subcellularLocation>
</comment>
<reference evidence="8" key="1">
    <citation type="journal article" date="2019" name="Int. J. Syst. Evol. Microbiol.">
        <title>The Global Catalogue of Microorganisms (GCM) 10K type strain sequencing project: providing services to taxonomists for standard genome sequencing and annotation.</title>
        <authorList>
            <consortium name="The Broad Institute Genomics Platform"/>
            <consortium name="The Broad Institute Genome Sequencing Center for Infectious Disease"/>
            <person name="Wu L."/>
            <person name="Ma J."/>
        </authorList>
    </citation>
    <scope>NUCLEOTIDE SEQUENCE [LARGE SCALE GENOMIC DNA]</scope>
    <source>
        <strain evidence="8">CGMCC 1.13718</strain>
    </source>
</reference>
<evidence type="ECO:0000313" key="8">
    <source>
        <dbReference type="Proteomes" id="UP001596425"/>
    </source>
</evidence>
<feature type="transmembrane region" description="Helical" evidence="5">
    <location>
        <begin position="150"/>
        <end position="169"/>
    </location>
</feature>
<dbReference type="InterPro" id="IPR037185">
    <property type="entry name" value="EmrE-like"/>
</dbReference>
<name>A0ABW1YLK2_9GAMM</name>
<gene>
    <name evidence="7" type="ORF">ACFQBM_06455</name>
</gene>
<feature type="transmembrane region" description="Helical" evidence="5">
    <location>
        <begin position="224"/>
        <end position="246"/>
    </location>
</feature>
<dbReference type="Pfam" id="PF00892">
    <property type="entry name" value="EamA"/>
    <property type="match status" value="2"/>
</dbReference>
<dbReference type="PANTHER" id="PTHR22911">
    <property type="entry name" value="ACYL-MALONYL CONDENSING ENZYME-RELATED"/>
    <property type="match status" value="1"/>
</dbReference>
<evidence type="ECO:0000256" key="5">
    <source>
        <dbReference type="SAM" id="Phobius"/>
    </source>
</evidence>
<dbReference type="SUPFAM" id="SSF103481">
    <property type="entry name" value="Multidrug resistance efflux transporter EmrE"/>
    <property type="match status" value="2"/>
</dbReference>